<dbReference type="InterPro" id="IPR029063">
    <property type="entry name" value="SAM-dependent_MTases_sf"/>
</dbReference>
<name>A0A8T3CMC0_9TELE</name>
<dbReference type="SUPFAM" id="SSF53335">
    <property type="entry name" value="S-adenosyl-L-methionine-dependent methyltransferases"/>
    <property type="match status" value="1"/>
</dbReference>
<keyword evidence="5" id="KW-1185">Reference proteome</keyword>
<feature type="domain" description="Methyltransferase type 11" evidence="3">
    <location>
        <begin position="106"/>
        <end position="204"/>
    </location>
</feature>
<sequence>MRLITTDVYVRWSFILQTEISNTISVEARGTNTSFALEKYITMAPTLYEIIPRISVHLTNGLTRNLADPKRSFIGWLACKNMKMYNTIVVKNAVKLCQIQPSHTILEVGFGPGVGLQEATKFLTDSKGMLFGLDSSEYMHKVAKARLKSHLAAGNVHLLYGQVEHIPLPDQCIDGAYHSNCHMYWPDPTAAAAELLRVMKPGMRMVATVDMALLRYGVKMGYFLGYCIEPEPYMEALTKVGFKDVHMEDKEDEGKTFQAIFATTPP</sequence>
<evidence type="ECO:0000313" key="5">
    <source>
        <dbReference type="Proteomes" id="UP000829720"/>
    </source>
</evidence>
<accession>A0A8T3CMC0</accession>
<dbReference type="PANTHER" id="PTHR44068:SF1">
    <property type="entry name" value="HYPOTHETICAL LOC100005854"/>
    <property type="match status" value="1"/>
</dbReference>
<keyword evidence="1" id="KW-0808">Transferase</keyword>
<reference evidence="4" key="1">
    <citation type="submission" date="2021-01" db="EMBL/GenBank/DDBJ databases">
        <authorList>
            <person name="Zahm M."/>
            <person name="Roques C."/>
            <person name="Cabau C."/>
            <person name="Klopp C."/>
            <person name="Donnadieu C."/>
            <person name="Jouanno E."/>
            <person name="Lampietro C."/>
            <person name="Louis A."/>
            <person name="Herpin A."/>
            <person name="Echchiki A."/>
            <person name="Berthelot C."/>
            <person name="Parey E."/>
            <person name="Roest-Crollius H."/>
            <person name="Braasch I."/>
            <person name="Postlethwait J."/>
            <person name="Bobe J."/>
            <person name="Montfort J."/>
            <person name="Bouchez O."/>
            <person name="Begum T."/>
            <person name="Mejri S."/>
            <person name="Adams A."/>
            <person name="Chen W.-J."/>
            <person name="Guiguen Y."/>
        </authorList>
    </citation>
    <scope>NUCLEOTIDE SEQUENCE</scope>
    <source>
        <tissue evidence="4">Blood</tissue>
    </source>
</reference>
<comment type="similarity">
    <text evidence="2">Belongs to the class I-like SAM-binding methyltransferase superfamily. Erg6/SMT family.</text>
</comment>
<dbReference type="OrthoDB" id="10250730at2759"/>
<dbReference type="InterPro" id="IPR050447">
    <property type="entry name" value="Erg6_SMT_methyltransf"/>
</dbReference>
<evidence type="ECO:0000259" key="3">
    <source>
        <dbReference type="Pfam" id="PF08241"/>
    </source>
</evidence>
<dbReference type="PANTHER" id="PTHR44068">
    <property type="entry name" value="ZGC:194242"/>
    <property type="match status" value="1"/>
</dbReference>
<dbReference type="Gene3D" id="3.40.50.150">
    <property type="entry name" value="Vaccinia Virus protein VP39"/>
    <property type="match status" value="1"/>
</dbReference>
<dbReference type="Proteomes" id="UP000829720">
    <property type="component" value="Unassembled WGS sequence"/>
</dbReference>
<gene>
    <name evidence="4" type="ORF">AGOR_G00216160</name>
</gene>
<proteinExistence type="inferred from homology"/>
<comment type="caution">
    <text evidence="4">The sequence shown here is derived from an EMBL/GenBank/DDBJ whole genome shotgun (WGS) entry which is preliminary data.</text>
</comment>
<dbReference type="GO" id="GO:0016126">
    <property type="term" value="P:sterol biosynthetic process"/>
    <property type="evidence" value="ECO:0007669"/>
    <property type="project" value="TreeGrafter"/>
</dbReference>
<dbReference type="EMBL" id="JAERUA010000021">
    <property type="protein sequence ID" value="KAI1885047.1"/>
    <property type="molecule type" value="Genomic_DNA"/>
</dbReference>
<protein>
    <recommendedName>
        <fullName evidence="3">Methyltransferase type 11 domain-containing protein</fullName>
    </recommendedName>
</protein>
<evidence type="ECO:0000256" key="1">
    <source>
        <dbReference type="ARBA" id="ARBA00022679"/>
    </source>
</evidence>
<evidence type="ECO:0000313" key="4">
    <source>
        <dbReference type="EMBL" id="KAI1885047.1"/>
    </source>
</evidence>
<dbReference type="Pfam" id="PF08241">
    <property type="entry name" value="Methyltransf_11"/>
    <property type="match status" value="1"/>
</dbReference>
<evidence type="ECO:0000256" key="2">
    <source>
        <dbReference type="ARBA" id="ARBA00038188"/>
    </source>
</evidence>
<dbReference type="AlphaFoldDB" id="A0A8T3CMC0"/>
<dbReference type="InterPro" id="IPR013216">
    <property type="entry name" value="Methyltransf_11"/>
</dbReference>
<dbReference type="GO" id="GO:0003838">
    <property type="term" value="F:sterol 24-C-methyltransferase activity"/>
    <property type="evidence" value="ECO:0007669"/>
    <property type="project" value="TreeGrafter"/>
</dbReference>
<organism evidence="4 5">
    <name type="scientific">Albula goreensis</name>
    <dbReference type="NCBI Taxonomy" id="1534307"/>
    <lineage>
        <taxon>Eukaryota</taxon>
        <taxon>Metazoa</taxon>
        <taxon>Chordata</taxon>
        <taxon>Craniata</taxon>
        <taxon>Vertebrata</taxon>
        <taxon>Euteleostomi</taxon>
        <taxon>Actinopterygii</taxon>
        <taxon>Neopterygii</taxon>
        <taxon>Teleostei</taxon>
        <taxon>Albuliformes</taxon>
        <taxon>Albulidae</taxon>
        <taxon>Albula</taxon>
    </lineage>
</organism>
<dbReference type="GO" id="GO:0005783">
    <property type="term" value="C:endoplasmic reticulum"/>
    <property type="evidence" value="ECO:0007669"/>
    <property type="project" value="TreeGrafter"/>
</dbReference>